<dbReference type="GO" id="GO:0005524">
    <property type="term" value="F:ATP binding"/>
    <property type="evidence" value="ECO:0007669"/>
    <property type="project" value="InterPro"/>
</dbReference>
<dbReference type="Gene3D" id="3.30.200.20">
    <property type="entry name" value="Phosphorylase Kinase, domain 1"/>
    <property type="match status" value="2"/>
</dbReference>
<evidence type="ECO:0000313" key="2">
    <source>
        <dbReference type="EMBL" id="CAH1429384.1"/>
    </source>
</evidence>
<protein>
    <recommendedName>
        <fullName evidence="1">Protein kinase domain-containing protein</fullName>
    </recommendedName>
</protein>
<accession>A0AAU9MNG5</accession>
<dbReference type="PANTHER" id="PTHR27003">
    <property type="entry name" value="OS07G0166700 PROTEIN"/>
    <property type="match status" value="1"/>
</dbReference>
<proteinExistence type="predicted"/>
<evidence type="ECO:0000313" key="3">
    <source>
        <dbReference type="Proteomes" id="UP001157418"/>
    </source>
</evidence>
<name>A0AAU9MNG5_9ASTR</name>
<reference evidence="2 3" key="1">
    <citation type="submission" date="2022-01" db="EMBL/GenBank/DDBJ databases">
        <authorList>
            <person name="Xiong W."/>
            <person name="Schranz E."/>
        </authorList>
    </citation>
    <scope>NUCLEOTIDE SEQUENCE [LARGE SCALE GENOMIC DNA]</scope>
</reference>
<dbReference type="GO" id="GO:0009506">
    <property type="term" value="C:plasmodesma"/>
    <property type="evidence" value="ECO:0007669"/>
    <property type="project" value="TreeGrafter"/>
</dbReference>
<dbReference type="InterPro" id="IPR011009">
    <property type="entry name" value="Kinase-like_dom_sf"/>
</dbReference>
<sequence>MSYALNKISHLRIPYEDHIESATDDMDDENIISENDECVSYRGQLLWSGELIDIVAQEYDRHLSEGISKFEANALILSGLKHKNIVSFVGFCEDPYWVIIVTKYEVNKSLDMYLSDSRSLSWMKRLQICVGVAHGLSYLHYEEGRDYSVIHCNIKSSSILLDENWEPKITFFGNSIRTPVAQRHRLLHAKHSGTVGYMDAIYEKTKGVTHKVDVFSFGVVLFEVLFGWEASSPNEENESLVQSAKFHYEKGTLEDMISTDLREEMDDQSFNIFSETAYCCLKEQRAQRPNMDQIVKRLEKALELQKKFENHEHSRDASEGTSMDRLKGNDFEHLKIKLSDLEFATEEFSEKFCIGSGGYGKVYKARLQFDGKSYSKIEEKNEGEFPNKDKTVAIKRIFSRADKQGEDGFIAEIEMLSSFLFEILCGRVAYDPIYLEEDVKGLGPIARRRFQEGTLKEMRDPNLTEESDEIFFTQNRGLNEDSLATFSEIAYKCLAETQAERPTMEVVIEELKKALSFQENQTDNLKFSLEDIKLATENFSNSLGEEECWGIYKGERIALQCLHDKREERPTAGEVLIQLKKALEFQEDYEMWEPKLPKDYKEIILMSKTPDVYSMSKKKDIYNMLLKGILVQEGNVWFSIGKNGGRNEMLSARNFSYKNRWSRKRRYVPQSRFHKAAEMLDISNLNIQIKIKPQFLSPDVNYGVYLVFRFSGPTKSKVKRIVFKDAIVKAVSSILKALSFEPLIM</sequence>
<dbReference type="SUPFAM" id="SSF56112">
    <property type="entry name" value="Protein kinase-like (PK-like)"/>
    <property type="match status" value="2"/>
</dbReference>
<dbReference type="InterPro" id="IPR000719">
    <property type="entry name" value="Prot_kinase_dom"/>
</dbReference>
<dbReference type="PROSITE" id="PS50011">
    <property type="entry name" value="PROTEIN_KINASE_DOM"/>
    <property type="match status" value="1"/>
</dbReference>
<dbReference type="InterPro" id="IPR045272">
    <property type="entry name" value="ANXUR1/2-like"/>
</dbReference>
<dbReference type="EMBL" id="CAKMRJ010002720">
    <property type="protein sequence ID" value="CAH1429384.1"/>
    <property type="molecule type" value="Genomic_DNA"/>
</dbReference>
<feature type="domain" description="Protein kinase" evidence="1">
    <location>
        <begin position="1"/>
        <end position="302"/>
    </location>
</feature>
<organism evidence="2 3">
    <name type="scientific">Lactuca virosa</name>
    <dbReference type="NCBI Taxonomy" id="75947"/>
    <lineage>
        <taxon>Eukaryota</taxon>
        <taxon>Viridiplantae</taxon>
        <taxon>Streptophyta</taxon>
        <taxon>Embryophyta</taxon>
        <taxon>Tracheophyta</taxon>
        <taxon>Spermatophyta</taxon>
        <taxon>Magnoliopsida</taxon>
        <taxon>eudicotyledons</taxon>
        <taxon>Gunneridae</taxon>
        <taxon>Pentapetalae</taxon>
        <taxon>asterids</taxon>
        <taxon>campanulids</taxon>
        <taxon>Asterales</taxon>
        <taxon>Asteraceae</taxon>
        <taxon>Cichorioideae</taxon>
        <taxon>Cichorieae</taxon>
        <taxon>Lactucinae</taxon>
        <taxon>Lactuca</taxon>
    </lineage>
</organism>
<dbReference type="PANTHER" id="PTHR27003:SF383">
    <property type="entry name" value="TYROSINE-PROTEIN KINASE, NON-RECEPTOR JAK_TYK2-RELATED"/>
    <property type="match status" value="1"/>
</dbReference>
<dbReference type="GO" id="GO:0005886">
    <property type="term" value="C:plasma membrane"/>
    <property type="evidence" value="ECO:0007669"/>
    <property type="project" value="TreeGrafter"/>
</dbReference>
<comment type="caution">
    <text evidence="2">The sequence shown here is derived from an EMBL/GenBank/DDBJ whole genome shotgun (WGS) entry which is preliminary data.</text>
</comment>
<dbReference type="Pfam" id="PF00069">
    <property type="entry name" value="Pkinase"/>
    <property type="match status" value="1"/>
</dbReference>
<gene>
    <name evidence="2" type="ORF">LVIROSA_LOCUS16247</name>
</gene>
<evidence type="ECO:0000259" key="1">
    <source>
        <dbReference type="PROSITE" id="PS50011"/>
    </source>
</evidence>
<dbReference type="AlphaFoldDB" id="A0AAU9MNG5"/>
<dbReference type="Pfam" id="PF14299">
    <property type="entry name" value="PP2"/>
    <property type="match status" value="1"/>
</dbReference>
<keyword evidence="3" id="KW-1185">Reference proteome</keyword>
<dbReference type="GO" id="GO:0004714">
    <property type="term" value="F:transmembrane receptor protein tyrosine kinase activity"/>
    <property type="evidence" value="ECO:0007669"/>
    <property type="project" value="InterPro"/>
</dbReference>
<dbReference type="Proteomes" id="UP001157418">
    <property type="component" value="Unassembled WGS sequence"/>
</dbReference>
<dbReference type="Gene3D" id="1.10.510.10">
    <property type="entry name" value="Transferase(Phosphotransferase) domain 1"/>
    <property type="match status" value="2"/>
</dbReference>
<dbReference type="InterPro" id="IPR025886">
    <property type="entry name" value="PP2-like"/>
</dbReference>